<reference evidence="2 3" key="1">
    <citation type="submission" date="2018-10" db="EMBL/GenBank/DDBJ databases">
        <title>Comamonadaceae CDC group NO-1 genome sequencing and assembly.</title>
        <authorList>
            <person name="Bernier A.-M."/>
            <person name="Bernard K."/>
        </authorList>
    </citation>
    <scope>NUCLEOTIDE SEQUENCE [LARGE SCALE GENOMIC DNA]</scope>
    <source>
        <strain evidence="2 3">NML970147</strain>
    </source>
</reference>
<protein>
    <submittedName>
        <fullName evidence="2">Uncharacterized protein</fullName>
    </submittedName>
</protein>
<dbReference type="AlphaFoldDB" id="A0A3M6PW34"/>
<dbReference type="EMBL" id="RDQM01000020">
    <property type="protein sequence ID" value="RMW95025.1"/>
    <property type="molecule type" value="Genomic_DNA"/>
</dbReference>
<organism evidence="2 3">
    <name type="scientific">Allofranklinella schreckenbergeri</name>
    <dbReference type="NCBI Taxonomy" id="1076744"/>
    <lineage>
        <taxon>Bacteria</taxon>
        <taxon>Pseudomonadati</taxon>
        <taxon>Pseudomonadota</taxon>
        <taxon>Betaproteobacteria</taxon>
        <taxon>Burkholderiales</taxon>
        <taxon>Comamonadaceae</taxon>
        <taxon>Allofranklinella</taxon>
    </lineage>
</organism>
<evidence type="ECO:0000313" key="2">
    <source>
        <dbReference type="EMBL" id="RMW95025.1"/>
    </source>
</evidence>
<feature type="region of interest" description="Disordered" evidence="1">
    <location>
        <begin position="1"/>
        <end position="20"/>
    </location>
</feature>
<sequence>MASLAQGFPRFGGETRGEKGSRLRIAVERPAVCFRLVLLPSNAPDMRHGISASLLFQHP</sequence>
<dbReference type="Proteomes" id="UP000267521">
    <property type="component" value="Unassembled WGS sequence"/>
</dbReference>
<gene>
    <name evidence="2" type="ORF">EBQ26_11755</name>
</gene>
<evidence type="ECO:0000313" key="3">
    <source>
        <dbReference type="Proteomes" id="UP000267521"/>
    </source>
</evidence>
<name>A0A3M6PW34_9BURK</name>
<evidence type="ECO:0000256" key="1">
    <source>
        <dbReference type="SAM" id="MobiDB-lite"/>
    </source>
</evidence>
<comment type="caution">
    <text evidence="2">The sequence shown here is derived from an EMBL/GenBank/DDBJ whole genome shotgun (WGS) entry which is preliminary data.</text>
</comment>
<proteinExistence type="predicted"/>
<accession>A0A3M6PW34</accession>